<evidence type="ECO:0000313" key="16">
    <source>
        <dbReference type="Proteomes" id="UP000095672"/>
    </source>
</evidence>
<dbReference type="AlphaFoldDB" id="A0A1C9W3E0"/>
<name>A0A1C9W3E0_9GAMM</name>
<comment type="subunit">
    <text evidence="13">Homodimer which binds Holliday junction (HJ) DNA. The HJ becomes 2-fold symmetrical on binding to RuvC with unstacked arms; it has a different conformation from HJ DNA in complex with RuvA. In the full resolvosome a probable DNA-RuvA(4)-RuvB(12)-RuvC(2) complex forms which resolves the HJ.</text>
</comment>
<comment type="similarity">
    <text evidence="1 13">Belongs to the RuvC family.</text>
</comment>
<evidence type="ECO:0000256" key="7">
    <source>
        <dbReference type="ARBA" id="ARBA00022801"/>
    </source>
</evidence>
<dbReference type="GO" id="GO:0048476">
    <property type="term" value="C:Holliday junction resolvase complex"/>
    <property type="evidence" value="ECO:0007669"/>
    <property type="project" value="UniProtKB-UniRule"/>
</dbReference>
<dbReference type="FunFam" id="3.30.420.10:FF:000002">
    <property type="entry name" value="Crossover junction endodeoxyribonuclease RuvC"/>
    <property type="match status" value="1"/>
</dbReference>
<dbReference type="RefSeq" id="WP_069945913.1">
    <property type="nucleotide sequence ID" value="NZ_CP014143.1"/>
</dbReference>
<dbReference type="NCBIfam" id="TIGR00228">
    <property type="entry name" value="ruvC"/>
    <property type="match status" value="1"/>
</dbReference>
<dbReference type="GO" id="GO:0003677">
    <property type="term" value="F:DNA binding"/>
    <property type="evidence" value="ECO:0007669"/>
    <property type="project" value="UniProtKB-KW"/>
</dbReference>
<keyword evidence="7 13" id="KW-0378">Hydrolase</keyword>
<dbReference type="KEGG" id="micc:AUP74_00190"/>
<evidence type="ECO:0000256" key="13">
    <source>
        <dbReference type="HAMAP-Rule" id="MF_00034"/>
    </source>
</evidence>
<feature type="active site" evidence="13">
    <location>
        <position position="8"/>
    </location>
</feature>
<dbReference type="PANTHER" id="PTHR30194">
    <property type="entry name" value="CROSSOVER JUNCTION ENDODEOXYRIBONUCLEASE RUVC"/>
    <property type="match status" value="1"/>
</dbReference>
<comment type="cofactor">
    <cofactor evidence="13">
        <name>Mg(2+)</name>
        <dbReference type="ChEBI" id="CHEBI:18420"/>
    </cofactor>
    <text evidence="13">Binds 2 Mg(2+) ion per subunit.</text>
</comment>
<keyword evidence="3 13" id="KW-0540">Nuclease</keyword>
<dbReference type="InterPro" id="IPR036397">
    <property type="entry name" value="RNaseH_sf"/>
</dbReference>
<dbReference type="EMBL" id="CP014143">
    <property type="protein sequence ID" value="AOS95663.1"/>
    <property type="molecule type" value="Genomic_DNA"/>
</dbReference>
<feature type="active site" evidence="13">
    <location>
        <position position="139"/>
    </location>
</feature>
<dbReference type="OrthoDB" id="9805499at2"/>
<evidence type="ECO:0000256" key="12">
    <source>
        <dbReference type="ARBA" id="ARBA00029354"/>
    </source>
</evidence>
<evidence type="ECO:0000256" key="4">
    <source>
        <dbReference type="ARBA" id="ARBA00022723"/>
    </source>
</evidence>
<comment type="subcellular location">
    <subcellularLocation>
        <location evidence="13">Cytoplasm</location>
    </subcellularLocation>
</comment>
<dbReference type="PROSITE" id="PS01321">
    <property type="entry name" value="RUVC"/>
    <property type="match status" value="1"/>
</dbReference>
<dbReference type="Pfam" id="PF02075">
    <property type="entry name" value="RuvC"/>
    <property type="match status" value="1"/>
</dbReference>
<dbReference type="STRING" id="1769779.AUP74_00190"/>
<keyword evidence="9 13" id="KW-0238">DNA-binding</keyword>
<dbReference type="GO" id="GO:0008821">
    <property type="term" value="F:crossover junction DNA endonuclease activity"/>
    <property type="evidence" value="ECO:0007669"/>
    <property type="project" value="UniProtKB-UniRule"/>
</dbReference>
<evidence type="ECO:0000256" key="10">
    <source>
        <dbReference type="ARBA" id="ARBA00023172"/>
    </source>
</evidence>
<keyword evidence="6 13" id="KW-0227">DNA damage</keyword>
<keyword evidence="4 13" id="KW-0479">Metal-binding</keyword>
<evidence type="ECO:0000256" key="11">
    <source>
        <dbReference type="ARBA" id="ARBA00023204"/>
    </source>
</evidence>
<evidence type="ECO:0000313" key="15">
    <source>
        <dbReference type="EMBL" id="AOS95663.1"/>
    </source>
</evidence>
<proteinExistence type="inferred from homology"/>
<dbReference type="EC" id="3.1.21.10" evidence="13 14"/>
<dbReference type="CDD" id="cd16962">
    <property type="entry name" value="RuvC"/>
    <property type="match status" value="1"/>
</dbReference>
<gene>
    <name evidence="13 15" type="primary">ruvC</name>
    <name evidence="15" type="ORF">AUP74_00190</name>
</gene>
<organism evidence="15 16">
    <name type="scientific">Microbulbifer aggregans</name>
    <dbReference type="NCBI Taxonomy" id="1769779"/>
    <lineage>
        <taxon>Bacteria</taxon>
        <taxon>Pseudomonadati</taxon>
        <taxon>Pseudomonadota</taxon>
        <taxon>Gammaproteobacteria</taxon>
        <taxon>Cellvibrionales</taxon>
        <taxon>Microbulbiferaceae</taxon>
        <taxon>Microbulbifer</taxon>
    </lineage>
</organism>
<dbReference type="InterPro" id="IPR012337">
    <property type="entry name" value="RNaseH-like_sf"/>
</dbReference>
<comment type="catalytic activity">
    <reaction evidence="12 13">
        <text>Endonucleolytic cleavage at a junction such as a reciprocal single-stranded crossover between two homologous DNA duplexes (Holliday junction).</text>
        <dbReference type="EC" id="3.1.21.10"/>
    </reaction>
</comment>
<keyword evidence="16" id="KW-1185">Reference proteome</keyword>
<dbReference type="GO" id="GO:0006281">
    <property type="term" value="P:DNA repair"/>
    <property type="evidence" value="ECO:0007669"/>
    <property type="project" value="UniProtKB-UniRule"/>
</dbReference>
<dbReference type="GO" id="GO:0000287">
    <property type="term" value="F:magnesium ion binding"/>
    <property type="evidence" value="ECO:0007669"/>
    <property type="project" value="UniProtKB-UniRule"/>
</dbReference>
<dbReference type="GO" id="GO:0006310">
    <property type="term" value="P:DNA recombination"/>
    <property type="evidence" value="ECO:0007669"/>
    <property type="project" value="UniProtKB-UniRule"/>
</dbReference>
<comment type="function">
    <text evidence="13">The RuvA-RuvB-RuvC complex processes Holliday junction (HJ) DNA during genetic recombination and DNA repair. Endonuclease that resolves HJ intermediates. Cleaves cruciform DNA by making single-stranded nicks across the HJ at symmetrical positions within the homologous arms, yielding a 5'-phosphate and a 3'-hydroxyl group; requires a central core of homology in the junction. The consensus cleavage sequence is 5'-(A/T)TT(C/G)-3'. Cleavage occurs on the 3'-side of the TT dinucleotide at the point of strand exchange. HJ branch migration catalyzed by RuvA-RuvB allows RuvC to scan DNA until it finds its consensus sequence, where it cleaves and resolves the cruciform DNA.</text>
</comment>
<evidence type="ECO:0000256" key="1">
    <source>
        <dbReference type="ARBA" id="ARBA00009518"/>
    </source>
</evidence>
<accession>A0A1C9W3E0</accession>
<dbReference type="SUPFAM" id="SSF53098">
    <property type="entry name" value="Ribonuclease H-like"/>
    <property type="match status" value="1"/>
</dbReference>
<evidence type="ECO:0000256" key="14">
    <source>
        <dbReference type="NCBIfam" id="TIGR00228"/>
    </source>
</evidence>
<dbReference type="InterPro" id="IPR020563">
    <property type="entry name" value="X-over_junc_endoDNase_Mg_BS"/>
</dbReference>
<dbReference type="Proteomes" id="UP000095672">
    <property type="component" value="Chromosome"/>
</dbReference>
<evidence type="ECO:0000256" key="8">
    <source>
        <dbReference type="ARBA" id="ARBA00022842"/>
    </source>
</evidence>
<dbReference type="PANTHER" id="PTHR30194:SF3">
    <property type="entry name" value="CROSSOVER JUNCTION ENDODEOXYRIBONUCLEASE RUVC"/>
    <property type="match status" value="1"/>
</dbReference>
<keyword evidence="5 13" id="KW-0255">Endonuclease</keyword>
<feature type="binding site" evidence="13">
    <location>
        <position position="67"/>
    </location>
    <ligand>
        <name>Mg(2+)</name>
        <dbReference type="ChEBI" id="CHEBI:18420"/>
        <label>2</label>
    </ligand>
</feature>
<dbReference type="GO" id="GO:0005737">
    <property type="term" value="C:cytoplasm"/>
    <property type="evidence" value="ECO:0007669"/>
    <property type="project" value="UniProtKB-SubCell"/>
</dbReference>
<evidence type="ECO:0000256" key="3">
    <source>
        <dbReference type="ARBA" id="ARBA00022722"/>
    </source>
</evidence>
<sequence>MTRILGIDPGSRKTGYGLIDIQRGGAVYVASGVVRIPDDPLPERLKLIFDAVSQIASQYQPEHMAVESVFMSKSAGSALKLGQARGAAIVAGTHAGLPVAEYEARKVKQAVVGNGAADKLQVQHMVKTLLRLPAAPQEDAADALAVALCHMHTMQTLMQTAGSGRSRFRRGRLTIS</sequence>
<evidence type="ECO:0000256" key="9">
    <source>
        <dbReference type="ARBA" id="ARBA00023125"/>
    </source>
</evidence>
<reference evidence="16" key="1">
    <citation type="submission" date="2016-01" db="EMBL/GenBank/DDBJ databases">
        <title>Complete genome sequence of Microbulbifer sp. CCB-MM1, a halophile isolated from Matang Mangrove Forest, Perak.</title>
        <authorList>
            <person name="Moh T.H."/>
            <person name="Dinesh B."/>
            <person name="Lau N.-S."/>
            <person name="Go F."/>
            <person name="Alexander Chong S.-C."/>
        </authorList>
    </citation>
    <scope>NUCLEOTIDE SEQUENCE [LARGE SCALE GENOMIC DNA]</scope>
    <source>
        <strain evidence="16">CCB-MM1</strain>
    </source>
</reference>
<dbReference type="HAMAP" id="MF_00034">
    <property type="entry name" value="RuvC"/>
    <property type="match status" value="1"/>
</dbReference>
<evidence type="ECO:0000256" key="5">
    <source>
        <dbReference type="ARBA" id="ARBA00022759"/>
    </source>
</evidence>
<dbReference type="InterPro" id="IPR002176">
    <property type="entry name" value="X-over_junc_endoDNase_RuvC"/>
</dbReference>
<feature type="binding site" evidence="13">
    <location>
        <position position="139"/>
    </location>
    <ligand>
        <name>Mg(2+)</name>
        <dbReference type="ChEBI" id="CHEBI:18420"/>
        <label>1</label>
    </ligand>
</feature>
<evidence type="ECO:0000256" key="2">
    <source>
        <dbReference type="ARBA" id="ARBA00022490"/>
    </source>
</evidence>
<feature type="active site" evidence="13">
    <location>
        <position position="67"/>
    </location>
</feature>
<dbReference type="PATRIC" id="fig|1769779.3.peg.187"/>
<keyword evidence="8 13" id="KW-0460">Magnesium</keyword>
<dbReference type="PRINTS" id="PR00696">
    <property type="entry name" value="RSOLVASERUVC"/>
</dbReference>
<evidence type="ECO:0000256" key="6">
    <source>
        <dbReference type="ARBA" id="ARBA00022763"/>
    </source>
</evidence>
<keyword evidence="2 13" id="KW-0963">Cytoplasm</keyword>
<feature type="binding site" evidence="13">
    <location>
        <position position="8"/>
    </location>
    <ligand>
        <name>Mg(2+)</name>
        <dbReference type="ChEBI" id="CHEBI:18420"/>
        <label>1</label>
    </ligand>
</feature>
<protein>
    <recommendedName>
        <fullName evidence="13 14">Crossover junction endodeoxyribonuclease RuvC</fullName>
        <ecNumber evidence="13 14">3.1.21.10</ecNumber>
    </recommendedName>
    <alternativeName>
        <fullName evidence="13">Holliday junction nuclease RuvC</fullName>
    </alternativeName>
    <alternativeName>
        <fullName evidence="13">Holliday junction resolvase RuvC</fullName>
    </alternativeName>
</protein>
<dbReference type="Gene3D" id="3.30.420.10">
    <property type="entry name" value="Ribonuclease H-like superfamily/Ribonuclease H"/>
    <property type="match status" value="1"/>
</dbReference>
<keyword evidence="11 13" id="KW-0234">DNA repair</keyword>
<keyword evidence="10 13" id="KW-0233">DNA recombination</keyword>